<evidence type="ECO:0000313" key="1">
    <source>
        <dbReference type="EMBL" id="MDQ4629846.1"/>
    </source>
</evidence>
<evidence type="ECO:0000313" key="2">
    <source>
        <dbReference type="Proteomes" id="UP001237592"/>
    </source>
</evidence>
<dbReference type="SUPFAM" id="SSF69279">
    <property type="entry name" value="Phage tail proteins"/>
    <property type="match status" value="1"/>
</dbReference>
<proteinExistence type="predicted"/>
<dbReference type="Proteomes" id="UP001237592">
    <property type="component" value="Unassembled WGS sequence"/>
</dbReference>
<dbReference type="RefSeq" id="WP_070257373.1">
    <property type="nucleotide sequence ID" value="NZ_CBCRWJ010000017.1"/>
</dbReference>
<comment type="caution">
    <text evidence="1">The sequence shown here is derived from an EMBL/GenBank/DDBJ whole genome shotgun (WGS) entry which is preliminary data.</text>
</comment>
<keyword evidence="2" id="KW-1185">Reference proteome</keyword>
<accession>A0ABU0Y5D2</accession>
<dbReference type="EMBL" id="JAVFKP010000018">
    <property type="protein sequence ID" value="MDQ4629846.1"/>
    <property type="molecule type" value="Genomic_DNA"/>
</dbReference>
<protein>
    <submittedName>
        <fullName evidence="1">Phage late control D family protein</fullName>
    </submittedName>
</protein>
<organism evidence="1 2">
    <name type="scientific">Janthinobacterium lividum</name>
    <dbReference type="NCBI Taxonomy" id="29581"/>
    <lineage>
        <taxon>Bacteria</taxon>
        <taxon>Pseudomonadati</taxon>
        <taxon>Pseudomonadota</taxon>
        <taxon>Betaproteobacteria</taxon>
        <taxon>Burkholderiales</taxon>
        <taxon>Oxalobacteraceae</taxon>
        <taxon>Janthinobacterium</taxon>
    </lineage>
</organism>
<sequence length="348" mass="37772">MLSVQTGAFKILKNRSPLPSSIVAAIHNVRVHDEINVPAMFSFTLDMVKADGAWQDVDLDVFKPGDQITIFLGLNQLHQLISGDITAIEPSFSTASSAATIRGFDRMYRLKFGTRTKTYSLLNDNEIVSDVARAARLPVTLEGQPDTINQYVIQNNVSNYAFLMERCKQLDYELLMADTTLVFRPSAEGNGAIKTLSYPRDLSAVSLNLKVPTMGQKVTAIGYDVETNAVITAVAQSGTSQDKMGGSETGYEAAEDFPSSEMTLQCPGISDPAALQAVADAQFQSQLQSFIEGQASLVGDSDLVAGVNIKITGLSERFDGTYYVTSSTHDYDDSSGYKTDINVRRTGI</sequence>
<name>A0ABU0Y5D2_9BURK</name>
<gene>
    <name evidence="1" type="ORF">RB624_28530</name>
</gene>
<reference evidence="1 2" key="1">
    <citation type="submission" date="2023-08" db="EMBL/GenBank/DDBJ databases">
        <title>Draft genome sequence of Janthinobacterium lividum.</title>
        <authorList>
            <person name="Chun B.H."/>
            <person name="Lee Y."/>
        </authorList>
    </citation>
    <scope>NUCLEOTIDE SEQUENCE [LARGE SCALE GENOMIC DNA]</scope>
    <source>
        <strain evidence="1 2">AMJK</strain>
    </source>
</reference>